<keyword evidence="3 5" id="KW-0663">Pyridoxal phosphate</keyword>
<name>A0A074Z6A5_OPIVI</name>
<dbReference type="GO" id="GO:0016831">
    <property type="term" value="F:carboxy-lyase activity"/>
    <property type="evidence" value="ECO:0007669"/>
    <property type="project" value="UniProtKB-KW"/>
</dbReference>
<dbReference type="STRING" id="6198.A0A074Z6A5"/>
<dbReference type="GO" id="GO:0019752">
    <property type="term" value="P:carboxylic acid metabolic process"/>
    <property type="evidence" value="ECO:0007669"/>
    <property type="project" value="InterPro"/>
</dbReference>
<evidence type="ECO:0000256" key="2">
    <source>
        <dbReference type="ARBA" id="ARBA00022793"/>
    </source>
</evidence>
<keyword evidence="7" id="KW-1185">Reference proteome</keyword>
<dbReference type="Gene3D" id="3.40.640.10">
    <property type="entry name" value="Type I PLP-dependent aspartate aminotransferase-like (Major domain)"/>
    <property type="match status" value="1"/>
</dbReference>
<dbReference type="InterPro" id="IPR010977">
    <property type="entry name" value="Aromatic_deC"/>
</dbReference>
<dbReference type="RefSeq" id="XP_009175158.1">
    <property type="nucleotide sequence ID" value="XM_009176894.1"/>
</dbReference>
<keyword evidence="4 5" id="KW-0456">Lyase</keyword>
<dbReference type="EMBL" id="KL596995">
    <property type="protein sequence ID" value="KER21092.1"/>
    <property type="molecule type" value="Genomic_DNA"/>
</dbReference>
<dbReference type="GeneID" id="20324674"/>
<dbReference type="Proteomes" id="UP000054324">
    <property type="component" value="Unassembled WGS sequence"/>
</dbReference>
<evidence type="ECO:0008006" key="8">
    <source>
        <dbReference type="Google" id="ProtNLM"/>
    </source>
</evidence>
<dbReference type="KEGG" id="ovi:T265_10506"/>
<evidence type="ECO:0000256" key="4">
    <source>
        <dbReference type="ARBA" id="ARBA00023239"/>
    </source>
</evidence>
<protein>
    <recommendedName>
        <fullName evidence="8">Pyridoxal-dependent decarboxylase domain protein</fullName>
    </recommendedName>
</protein>
<dbReference type="GO" id="GO:0030170">
    <property type="term" value="F:pyridoxal phosphate binding"/>
    <property type="evidence" value="ECO:0007669"/>
    <property type="project" value="InterPro"/>
</dbReference>
<dbReference type="GO" id="GO:0005737">
    <property type="term" value="C:cytoplasm"/>
    <property type="evidence" value="ECO:0007669"/>
    <property type="project" value="TreeGrafter"/>
</dbReference>
<comment type="similarity">
    <text evidence="5">Belongs to the group II decarboxylase family.</text>
</comment>
<evidence type="ECO:0000256" key="5">
    <source>
        <dbReference type="RuleBase" id="RU000382"/>
    </source>
</evidence>
<organism evidence="6 7">
    <name type="scientific">Opisthorchis viverrini</name>
    <name type="common">Southeast Asian liver fluke</name>
    <dbReference type="NCBI Taxonomy" id="6198"/>
    <lineage>
        <taxon>Eukaryota</taxon>
        <taxon>Metazoa</taxon>
        <taxon>Spiralia</taxon>
        <taxon>Lophotrochozoa</taxon>
        <taxon>Platyhelminthes</taxon>
        <taxon>Trematoda</taxon>
        <taxon>Digenea</taxon>
        <taxon>Opisthorchiida</taxon>
        <taxon>Opisthorchiata</taxon>
        <taxon>Opisthorchiidae</taxon>
        <taxon>Opisthorchis</taxon>
    </lineage>
</organism>
<sequence length="201" mass="22713">MYIHLPGLANQEDKKRGLIPFFACATIGTTGCCSFDSLASIGPVCQQHDVWLHVDGAYAGNGCICPEFRHYLDGIEAATRCIVRRRCLTLINPDSRCLGLIQAVKRCIFSVRCLSGQHLVKLRVSIDFRYSVVTFRNLTFLIRSLQACTLRVSVNLKFYWKPNCMELAKYTHLQTNLLILPTSFRKQPVTEPIEDQGEVTI</sequence>
<dbReference type="Pfam" id="PF00282">
    <property type="entry name" value="Pyridoxal_deC"/>
    <property type="match status" value="1"/>
</dbReference>
<evidence type="ECO:0000313" key="7">
    <source>
        <dbReference type="Proteomes" id="UP000054324"/>
    </source>
</evidence>
<evidence type="ECO:0000313" key="6">
    <source>
        <dbReference type="EMBL" id="KER21092.1"/>
    </source>
</evidence>
<reference evidence="6 7" key="1">
    <citation type="submission" date="2013-11" db="EMBL/GenBank/DDBJ databases">
        <title>Opisthorchis viverrini - life in the bile duct.</title>
        <authorList>
            <person name="Young N.D."/>
            <person name="Nagarajan N."/>
            <person name="Lin S.J."/>
            <person name="Korhonen P.K."/>
            <person name="Jex A.R."/>
            <person name="Hall R.S."/>
            <person name="Safavi-Hemami H."/>
            <person name="Kaewkong W."/>
            <person name="Bertrand D."/>
            <person name="Gao S."/>
            <person name="Seet Q."/>
            <person name="Wongkham S."/>
            <person name="Teh B.T."/>
            <person name="Wongkham C."/>
            <person name="Intapan P.M."/>
            <person name="Maleewong W."/>
            <person name="Yang X."/>
            <person name="Hu M."/>
            <person name="Wang Z."/>
            <person name="Hofmann A."/>
            <person name="Sternberg P.W."/>
            <person name="Tan P."/>
            <person name="Wang J."/>
            <person name="Gasser R.B."/>
        </authorList>
    </citation>
    <scope>NUCLEOTIDE SEQUENCE [LARGE SCALE GENOMIC DNA]</scope>
</reference>
<proteinExistence type="inferred from homology"/>
<keyword evidence="2" id="KW-0210">Decarboxylase</keyword>
<dbReference type="CTD" id="20324674"/>
<comment type="cofactor">
    <cofactor evidence="1 5">
        <name>pyridoxal 5'-phosphate</name>
        <dbReference type="ChEBI" id="CHEBI:597326"/>
    </cofactor>
</comment>
<evidence type="ECO:0000256" key="3">
    <source>
        <dbReference type="ARBA" id="ARBA00022898"/>
    </source>
</evidence>
<gene>
    <name evidence="6" type="ORF">T265_10506</name>
</gene>
<dbReference type="OrthoDB" id="639767at2759"/>
<dbReference type="InterPro" id="IPR015421">
    <property type="entry name" value="PyrdxlP-dep_Trfase_major"/>
</dbReference>
<dbReference type="PANTHER" id="PTHR11999:SF70">
    <property type="entry name" value="MIP05841P"/>
    <property type="match status" value="1"/>
</dbReference>
<evidence type="ECO:0000256" key="1">
    <source>
        <dbReference type="ARBA" id="ARBA00001933"/>
    </source>
</evidence>
<dbReference type="PANTHER" id="PTHR11999">
    <property type="entry name" value="GROUP II PYRIDOXAL-5-PHOSPHATE DECARBOXYLASE"/>
    <property type="match status" value="1"/>
</dbReference>
<dbReference type="InterPro" id="IPR015424">
    <property type="entry name" value="PyrdxlP-dep_Trfase"/>
</dbReference>
<dbReference type="AlphaFoldDB" id="A0A074Z6A5"/>
<accession>A0A074Z6A5</accession>
<dbReference type="InterPro" id="IPR002129">
    <property type="entry name" value="PyrdxlP-dep_de-COase"/>
</dbReference>
<dbReference type="SUPFAM" id="SSF53383">
    <property type="entry name" value="PLP-dependent transferases"/>
    <property type="match status" value="1"/>
</dbReference>